<sequence length="208" mass="23807">MKSSFKKFFDFESKVDGKSVSDIKKEQNTVKTIGEIMDEKEGKQIPKKRLSNKLTGREKILIVMVIFFFIAYCGASSQRDTYREQLKTLTQEKAELESKVTNLEEENDELQSKAVETESTEKVTDKIDISNMSVYASFYNGSEIYGGHVHKDYDCLFCKKESLGSKLDVQEVDINELNQIEKYKSIRFCSMCFPEPYCGNSITGVVNN</sequence>
<organism evidence="3 4">
    <name type="scientific">Terrisporobacter glycolicus ATCC 14880 = DSM 1288</name>
    <dbReference type="NCBI Taxonomy" id="1121315"/>
    <lineage>
        <taxon>Bacteria</taxon>
        <taxon>Bacillati</taxon>
        <taxon>Bacillota</taxon>
        <taxon>Clostridia</taxon>
        <taxon>Peptostreptococcales</taxon>
        <taxon>Peptostreptococcaceae</taxon>
        <taxon>Terrisporobacter</taxon>
    </lineage>
</organism>
<keyword evidence="2" id="KW-0812">Transmembrane</keyword>
<proteinExistence type="predicted"/>
<reference evidence="3 4" key="1">
    <citation type="journal article" date="2023" name="PLoS ONE">
        <title>Genome-based metabolic and phylogenomic analysis of three Terrisporobacter species.</title>
        <authorList>
            <person name="Boer T."/>
            <person name="Bengelsdorf F.R."/>
            <person name="Bomeke M."/>
            <person name="Daniel R."/>
            <person name="Poehlein A."/>
        </authorList>
    </citation>
    <scope>NUCLEOTIDE SEQUENCE [LARGE SCALE GENOMIC DNA]</scope>
    <source>
        <strain evidence="3 4">DSM 1288</strain>
    </source>
</reference>
<protein>
    <submittedName>
        <fullName evidence="3">Uncharacterized protein</fullName>
    </submittedName>
</protein>
<dbReference type="RefSeq" id="WP_018592627.1">
    <property type="nucleotide sequence ID" value="NZ_CP117523.1"/>
</dbReference>
<dbReference type="EMBL" id="CP117523">
    <property type="protein sequence ID" value="WWD84118.1"/>
    <property type="molecule type" value="Genomic_DNA"/>
</dbReference>
<keyword evidence="2" id="KW-1133">Transmembrane helix</keyword>
<keyword evidence="1" id="KW-0175">Coiled coil</keyword>
<feature type="transmembrane region" description="Helical" evidence="2">
    <location>
        <begin position="60"/>
        <end position="77"/>
    </location>
</feature>
<evidence type="ECO:0000256" key="1">
    <source>
        <dbReference type="SAM" id="Coils"/>
    </source>
</evidence>
<gene>
    <name evidence="3" type="ORF">TEGL_25400</name>
</gene>
<accession>A0ABZ2EX71</accession>
<keyword evidence="4" id="KW-1185">Reference proteome</keyword>
<keyword evidence="2" id="KW-0472">Membrane</keyword>
<dbReference type="Proteomes" id="UP001348492">
    <property type="component" value="Chromosome"/>
</dbReference>
<evidence type="ECO:0000313" key="3">
    <source>
        <dbReference type="EMBL" id="WWD84118.1"/>
    </source>
</evidence>
<evidence type="ECO:0000256" key="2">
    <source>
        <dbReference type="SAM" id="Phobius"/>
    </source>
</evidence>
<evidence type="ECO:0000313" key="4">
    <source>
        <dbReference type="Proteomes" id="UP001348492"/>
    </source>
</evidence>
<feature type="coiled-coil region" evidence="1">
    <location>
        <begin position="79"/>
        <end position="120"/>
    </location>
</feature>
<name>A0ABZ2EX71_9FIRM</name>